<feature type="domain" description="EamA" evidence="8">
    <location>
        <begin position="14"/>
        <end position="153"/>
    </location>
</feature>
<keyword evidence="3 6" id="KW-0812">Transmembrane</keyword>
<sequence>MSVGKALNDIKPFISMILLQVGFAGMYVVAVASMKKGLSHYILVVYRNVFATLFMAPFALYFERNTRPKLTLKIFLKITALAVFEPVLDQNFYYMGANYTSAGFASALVNMLPAITFVMATILGIERVKVKERRSQAKIIGTMITVAGALLMILYTGPVVPLPWTKPTHHNSAESAHNGNHRLTGTLMVIFSAFCWGGFFILQSNVLKSYPSEMTLTTLICLMGALLNGAITLVAEKGNMKLWAIGFDMRLFTCVYAGIVCSGVAYYVQGLVMKQRGPVFVTAFNPLCMIITALLGSFILREQITLGSVLGAIIIVTGLYALIWGKGKDHLDKFSDSGATELPLSTVQDCKHDPDHHHHHHTKNGHVASTKTNP</sequence>
<name>A0AAD5ZMB3_9POAL</name>
<keyword evidence="10" id="KW-1185">Reference proteome</keyword>
<feature type="transmembrane region" description="Helical" evidence="6">
    <location>
        <begin position="74"/>
        <end position="96"/>
    </location>
</feature>
<feature type="transmembrane region" description="Helical" evidence="6">
    <location>
        <begin position="38"/>
        <end position="62"/>
    </location>
</feature>
<dbReference type="GO" id="GO:0022857">
    <property type="term" value="F:transmembrane transporter activity"/>
    <property type="evidence" value="ECO:0007669"/>
    <property type="project" value="InterPro"/>
</dbReference>
<keyword evidence="5 6" id="KW-0472">Membrane</keyword>
<dbReference type="PANTHER" id="PTHR31218">
    <property type="entry name" value="WAT1-RELATED PROTEIN"/>
    <property type="match status" value="1"/>
</dbReference>
<dbReference type="Pfam" id="PF00892">
    <property type="entry name" value="EamA"/>
    <property type="match status" value="2"/>
</dbReference>
<evidence type="ECO:0000256" key="6">
    <source>
        <dbReference type="RuleBase" id="RU363077"/>
    </source>
</evidence>
<feature type="transmembrane region" description="Helical" evidence="6">
    <location>
        <begin position="214"/>
        <end position="235"/>
    </location>
</feature>
<reference evidence="9 10" key="1">
    <citation type="journal article" date="2022" name="Cell">
        <title>Repeat-based holocentromeres influence genome architecture and karyotype evolution.</title>
        <authorList>
            <person name="Hofstatter P.G."/>
            <person name="Thangavel G."/>
            <person name="Lux T."/>
            <person name="Neumann P."/>
            <person name="Vondrak T."/>
            <person name="Novak P."/>
            <person name="Zhang M."/>
            <person name="Costa L."/>
            <person name="Castellani M."/>
            <person name="Scott A."/>
            <person name="Toegelov H."/>
            <person name="Fuchs J."/>
            <person name="Mata-Sucre Y."/>
            <person name="Dias Y."/>
            <person name="Vanzela A.L.L."/>
            <person name="Huettel B."/>
            <person name="Almeida C.C.S."/>
            <person name="Simkova H."/>
            <person name="Souza G."/>
            <person name="Pedrosa-Harand A."/>
            <person name="Macas J."/>
            <person name="Mayer K.F.X."/>
            <person name="Houben A."/>
            <person name="Marques A."/>
        </authorList>
    </citation>
    <scope>NUCLEOTIDE SEQUENCE [LARGE SCALE GENOMIC DNA]</scope>
    <source>
        <strain evidence="9">RhyTen1mFocal</strain>
    </source>
</reference>
<organism evidence="9 10">
    <name type="scientific">Rhynchospora tenuis</name>
    <dbReference type="NCBI Taxonomy" id="198213"/>
    <lineage>
        <taxon>Eukaryota</taxon>
        <taxon>Viridiplantae</taxon>
        <taxon>Streptophyta</taxon>
        <taxon>Embryophyta</taxon>
        <taxon>Tracheophyta</taxon>
        <taxon>Spermatophyta</taxon>
        <taxon>Magnoliopsida</taxon>
        <taxon>Liliopsida</taxon>
        <taxon>Poales</taxon>
        <taxon>Cyperaceae</taxon>
        <taxon>Cyperoideae</taxon>
        <taxon>Rhynchosporeae</taxon>
        <taxon>Rhynchospora</taxon>
    </lineage>
</organism>
<dbReference type="AlphaFoldDB" id="A0AAD5ZMB3"/>
<dbReference type="EMBL" id="JAMRDG010000001">
    <property type="protein sequence ID" value="KAJ3700274.1"/>
    <property type="molecule type" value="Genomic_DNA"/>
</dbReference>
<evidence type="ECO:0000256" key="5">
    <source>
        <dbReference type="ARBA" id="ARBA00023136"/>
    </source>
</evidence>
<feature type="transmembrane region" description="Helical" evidence="6">
    <location>
        <begin position="12"/>
        <end position="32"/>
    </location>
</feature>
<dbReference type="Proteomes" id="UP001210211">
    <property type="component" value="Unassembled WGS sequence"/>
</dbReference>
<feature type="transmembrane region" description="Helical" evidence="6">
    <location>
        <begin position="102"/>
        <end position="125"/>
    </location>
</feature>
<feature type="region of interest" description="Disordered" evidence="7">
    <location>
        <begin position="350"/>
        <end position="374"/>
    </location>
</feature>
<evidence type="ECO:0000256" key="4">
    <source>
        <dbReference type="ARBA" id="ARBA00022989"/>
    </source>
</evidence>
<evidence type="ECO:0000313" key="10">
    <source>
        <dbReference type="Proteomes" id="UP001210211"/>
    </source>
</evidence>
<feature type="transmembrane region" description="Helical" evidence="6">
    <location>
        <begin position="280"/>
        <end position="300"/>
    </location>
</feature>
<comment type="caution">
    <text evidence="9">The sequence shown here is derived from an EMBL/GenBank/DDBJ whole genome shotgun (WGS) entry which is preliminary data.</text>
</comment>
<dbReference type="GO" id="GO:0016020">
    <property type="term" value="C:membrane"/>
    <property type="evidence" value="ECO:0007669"/>
    <property type="project" value="UniProtKB-SubCell"/>
</dbReference>
<accession>A0AAD5ZMB3</accession>
<evidence type="ECO:0000259" key="8">
    <source>
        <dbReference type="Pfam" id="PF00892"/>
    </source>
</evidence>
<proteinExistence type="inferred from homology"/>
<dbReference type="InterPro" id="IPR037185">
    <property type="entry name" value="EmrE-like"/>
</dbReference>
<comment type="similarity">
    <text evidence="2 6">Belongs to the drug/metabolite transporter (DMT) superfamily. Plant drug/metabolite exporter (P-DME) (TC 2.A.7.4) family.</text>
</comment>
<dbReference type="SUPFAM" id="SSF103481">
    <property type="entry name" value="Multidrug resistance efflux transporter EmrE"/>
    <property type="match status" value="2"/>
</dbReference>
<evidence type="ECO:0000256" key="1">
    <source>
        <dbReference type="ARBA" id="ARBA00004141"/>
    </source>
</evidence>
<dbReference type="InterPro" id="IPR030184">
    <property type="entry name" value="WAT1-related"/>
</dbReference>
<gene>
    <name evidence="9" type="ORF">LUZ61_003979</name>
</gene>
<feature type="transmembrane region" description="Helical" evidence="6">
    <location>
        <begin position="247"/>
        <end position="268"/>
    </location>
</feature>
<feature type="transmembrane region" description="Helical" evidence="6">
    <location>
        <begin position="183"/>
        <end position="202"/>
    </location>
</feature>
<feature type="domain" description="EamA" evidence="8">
    <location>
        <begin position="184"/>
        <end position="323"/>
    </location>
</feature>
<feature type="transmembrane region" description="Helical" evidence="6">
    <location>
        <begin position="306"/>
        <end position="325"/>
    </location>
</feature>
<comment type="subcellular location">
    <subcellularLocation>
        <location evidence="1 6">Membrane</location>
        <topology evidence="1 6">Multi-pass membrane protein</topology>
    </subcellularLocation>
</comment>
<evidence type="ECO:0000313" key="9">
    <source>
        <dbReference type="EMBL" id="KAJ3700274.1"/>
    </source>
</evidence>
<protein>
    <recommendedName>
        <fullName evidence="6">WAT1-related protein</fullName>
    </recommendedName>
</protein>
<evidence type="ECO:0000256" key="2">
    <source>
        <dbReference type="ARBA" id="ARBA00007635"/>
    </source>
</evidence>
<feature type="transmembrane region" description="Helical" evidence="6">
    <location>
        <begin position="137"/>
        <end position="157"/>
    </location>
</feature>
<evidence type="ECO:0000256" key="7">
    <source>
        <dbReference type="SAM" id="MobiDB-lite"/>
    </source>
</evidence>
<keyword evidence="4 6" id="KW-1133">Transmembrane helix</keyword>
<evidence type="ECO:0000256" key="3">
    <source>
        <dbReference type="ARBA" id="ARBA00022692"/>
    </source>
</evidence>
<dbReference type="InterPro" id="IPR000620">
    <property type="entry name" value="EamA_dom"/>
</dbReference>